<sequence length="197" mass="22662">MDSITAFILDPKNQELLSLVKGVRNGLVYGTKVRFPHALVMTFLFKSGPLSEKIAFIFRATKQHATNLGKFVFIYKSITLLLKKIRQGKEGSIDAFLAGLIGGYYVFRNNNNVNNQIVLYLFSRILIGLAKHPVREGLIKASPHTFSVFAAVVWGIVMWQFRWEDDVLQPSLRSSMTYLYRDSDKWDSLRNFLWHNK</sequence>
<proteinExistence type="predicted"/>
<evidence type="ECO:0000313" key="2">
    <source>
        <dbReference type="Proteomes" id="UP000242875"/>
    </source>
</evidence>
<name>A0A261Y8H3_9FUNG</name>
<gene>
    <name evidence="1" type="ORF">BZG36_00157</name>
</gene>
<dbReference type="GO" id="GO:0005778">
    <property type="term" value="C:peroxisomal membrane"/>
    <property type="evidence" value="ECO:0007669"/>
    <property type="project" value="TreeGrafter"/>
</dbReference>
<dbReference type="InterPro" id="IPR019531">
    <property type="entry name" value="Pmp4"/>
</dbReference>
<dbReference type="EMBL" id="MVBO01000001">
    <property type="protein sequence ID" value="OZJ06925.1"/>
    <property type="molecule type" value="Genomic_DNA"/>
</dbReference>
<dbReference type="OrthoDB" id="39659at2759"/>
<dbReference type="Proteomes" id="UP000242875">
    <property type="component" value="Unassembled WGS sequence"/>
</dbReference>
<protein>
    <recommendedName>
        <fullName evidence="3">Peroxisomal membrane protein 4</fullName>
    </recommendedName>
</protein>
<reference evidence="1 2" key="1">
    <citation type="journal article" date="2017" name="Mycologia">
        <title>Bifiguratus adelaidae, gen. et sp. nov., a new member of Mucoromycotina in endophytic and soil-dwelling habitats.</title>
        <authorList>
            <person name="Torres-Cruz T.J."/>
            <person name="Billingsley Tobias T.L."/>
            <person name="Almatruk M."/>
            <person name="Hesse C."/>
            <person name="Kuske C.R."/>
            <person name="Desiro A."/>
            <person name="Benucci G.M."/>
            <person name="Bonito G."/>
            <person name="Stajich J.E."/>
            <person name="Dunlap C."/>
            <person name="Arnold A.E."/>
            <person name="Porras-Alfaro A."/>
        </authorList>
    </citation>
    <scope>NUCLEOTIDE SEQUENCE [LARGE SCALE GENOMIC DNA]</scope>
    <source>
        <strain evidence="1 2">AZ0501</strain>
    </source>
</reference>
<organism evidence="1 2">
    <name type="scientific">Bifiguratus adelaidae</name>
    <dbReference type="NCBI Taxonomy" id="1938954"/>
    <lineage>
        <taxon>Eukaryota</taxon>
        <taxon>Fungi</taxon>
        <taxon>Fungi incertae sedis</taxon>
        <taxon>Mucoromycota</taxon>
        <taxon>Mucoromycotina</taxon>
        <taxon>Endogonomycetes</taxon>
        <taxon>Endogonales</taxon>
        <taxon>Endogonales incertae sedis</taxon>
        <taxon>Bifiguratus</taxon>
    </lineage>
</organism>
<dbReference type="AlphaFoldDB" id="A0A261Y8H3"/>
<keyword evidence="2" id="KW-1185">Reference proteome</keyword>
<evidence type="ECO:0008006" key="3">
    <source>
        <dbReference type="Google" id="ProtNLM"/>
    </source>
</evidence>
<evidence type="ECO:0000313" key="1">
    <source>
        <dbReference type="EMBL" id="OZJ06925.1"/>
    </source>
</evidence>
<accession>A0A261Y8H3</accession>
<dbReference type="PANTHER" id="PTHR15460:SF3">
    <property type="entry name" value="PEROXISOMAL MEMBRANE PROTEIN 4"/>
    <property type="match status" value="1"/>
</dbReference>
<comment type="caution">
    <text evidence="1">The sequence shown here is derived from an EMBL/GenBank/DDBJ whole genome shotgun (WGS) entry which is preliminary data.</text>
</comment>
<dbReference type="PIRSF" id="PIRSF013674">
    <property type="entry name" value="PXMP4"/>
    <property type="match status" value="1"/>
</dbReference>
<dbReference type="PANTHER" id="PTHR15460">
    <property type="entry name" value="PEROXISOMAL MEMBRANE PROTEIN 4"/>
    <property type="match status" value="1"/>
</dbReference>
<dbReference type="Pfam" id="PF02466">
    <property type="entry name" value="Tim17"/>
    <property type="match status" value="1"/>
</dbReference>